<proteinExistence type="predicted"/>
<dbReference type="InParanoid" id="D8TLP1"/>
<dbReference type="EMBL" id="GL378327">
    <property type="protein sequence ID" value="EFJ51500.1"/>
    <property type="molecule type" value="Genomic_DNA"/>
</dbReference>
<dbReference type="AlphaFoldDB" id="D8TLP1"/>
<dbReference type="KEGG" id="vcn:VOLCADRAFT_87578"/>
<evidence type="ECO:0000256" key="1">
    <source>
        <dbReference type="SAM" id="MobiDB-lite"/>
    </source>
</evidence>
<gene>
    <name evidence="2" type="ORF">VOLCADRAFT_87578</name>
</gene>
<sequence length="451" mass="47892">MATKSNTTSLPGGRRIQPRKCAASTKTAREELLPTAASATISAVLPSLMVLMVLVAANSVPAALAGEVVLHNSTLIVSNGTCEFGVLETALQDAVLTAAALNNAGRRRRAEHAMGYLCPDKVSLCGEQAVLESSVEIEANNSHIVVQPPNTTFTSLYLALNQNNTLHMYSKGQGPISISSSTLAIGPPAAVGGGNNWFYITNNTVLQLLNSRLNFTDGQAWVVEDSTVATSQSIVELTNTILYGNGSSFVFSSATLWRTQPNIADDAHLTINVHKGCRHVAYPARYIHSDPVKTAPPTVGGASVVHQPYIWLENSDMSVFGSLVIMSNVTALLTNSTLLLTDSTLQLYNTTLELWASPLGLNNSRVELYDGSMINFYCGSVAVFENIVTAANLTNPITLPRLAGTTQGLVGEPLGTVDTVLYDEPYGVLVLSAPGEKSGWSRGRRSGARDA</sequence>
<dbReference type="GeneID" id="9620415"/>
<dbReference type="RefSeq" id="XP_002947452.1">
    <property type="nucleotide sequence ID" value="XM_002947406.1"/>
</dbReference>
<organism evidence="3">
    <name type="scientific">Volvox carteri f. nagariensis</name>
    <dbReference type="NCBI Taxonomy" id="3068"/>
    <lineage>
        <taxon>Eukaryota</taxon>
        <taxon>Viridiplantae</taxon>
        <taxon>Chlorophyta</taxon>
        <taxon>core chlorophytes</taxon>
        <taxon>Chlorophyceae</taxon>
        <taxon>CS clade</taxon>
        <taxon>Chlamydomonadales</taxon>
        <taxon>Volvocaceae</taxon>
        <taxon>Volvox</taxon>
    </lineage>
</organism>
<accession>D8TLP1</accession>
<reference evidence="2 3" key="1">
    <citation type="journal article" date="2010" name="Science">
        <title>Genomic analysis of organismal complexity in the multicellular green alga Volvox carteri.</title>
        <authorList>
            <person name="Prochnik S.E."/>
            <person name="Umen J."/>
            <person name="Nedelcu A.M."/>
            <person name="Hallmann A."/>
            <person name="Miller S.M."/>
            <person name="Nishii I."/>
            <person name="Ferris P."/>
            <person name="Kuo A."/>
            <person name="Mitros T."/>
            <person name="Fritz-Laylin L.K."/>
            <person name="Hellsten U."/>
            <person name="Chapman J."/>
            <person name="Simakov O."/>
            <person name="Rensing S.A."/>
            <person name="Terry A."/>
            <person name="Pangilinan J."/>
            <person name="Kapitonov V."/>
            <person name="Jurka J."/>
            <person name="Salamov A."/>
            <person name="Shapiro H."/>
            <person name="Schmutz J."/>
            <person name="Grimwood J."/>
            <person name="Lindquist E."/>
            <person name="Lucas S."/>
            <person name="Grigoriev I.V."/>
            <person name="Schmitt R."/>
            <person name="Kirk D."/>
            <person name="Rokhsar D.S."/>
        </authorList>
    </citation>
    <scope>NUCLEOTIDE SEQUENCE [LARGE SCALE GENOMIC DNA]</scope>
    <source>
        <strain evidence="3">f. Nagariensis / Eve</strain>
    </source>
</reference>
<evidence type="ECO:0000313" key="2">
    <source>
        <dbReference type="EMBL" id="EFJ51500.1"/>
    </source>
</evidence>
<dbReference type="OrthoDB" id="547259at2759"/>
<feature type="compositionally biased region" description="Polar residues" evidence="1">
    <location>
        <begin position="1"/>
        <end position="10"/>
    </location>
</feature>
<name>D8TLP1_VOLCA</name>
<feature type="region of interest" description="Disordered" evidence="1">
    <location>
        <begin position="1"/>
        <end position="21"/>
    </location>
</feature>
<dbReference type="STRING" id="3068.D8TLP1"/>
<evidence type="ECO:0000313" key="3">
    <source>
        <dbReference type="Proteomes" id="UP000001058"/>
    </source>
</evidence>
<protein>
    <submittedName>
        <fullName evidence="2">Uncharacterized protein</fullName>
    </submittedName>
</protein>
<dbReference type="Proteomes" id="UP000001058">
    <property type="component" value="Unassembled WGS sequence"/>
</dbReference>
<keyword evidence="3" id="KW-1185">Reference proteome</keyword>